<name>A5ZQ55_9FIRM</name>
<accession>A5ZQ55</accession>
<dbReference type="EMBL" id="AAVO02000003">
    <property type="protein sequence ID" value="EDM88219.1"/>
    <property type="molecule type" value="Genomic_DNA"/>
</dbReference>
<dbReference type="AlphaFoldDB" id="A5ZQ55"/>
<evidence type="ECO:0000313" key="1">
    <source>
        <dbReference type="EMBL" id="EDM88219.1"/>
    </source>
</evidence>
<comment type="caution">
    <text evidence="1">The sequence shown here is derived from an EMBL/GenBank/DDBJ whole genome shotgun (WGS) entry which is preliminary data.</text>
</comment>
<proteinExistence type="predicted"/>
<sequence length="82" mass="9195">MIFTDNTIYSHLRTVKFPAEGLLYHIISTGVLRFSCNYLDGKRLSEAMPGMTLAAVLSAAANPPKSMLHQKQEIYVLRILRA</sequence>
<reference evidence="1 2" key="2">
    <citation type="submission" date="2007-04" db="EMBL/GenBank/DDBJ databases">
        <title>Draft genome sequence of Ruminococcus obeum (ATCC 29174).</title>
        <authorList>
            <person name="Sudarsanam P."/>
            <person name="Ley R."/>
            <person name="Guruge J."/>
            <person name="Turnbaugh P.J."/>
            <person name="Mahowald M."/>
            <person name="Liep D."/>
            <person name="Gordon J."/>
        </authorList>
    </citation>
    <scope>NUCLEOTIDE SEQUENCE [LARGE SCALE GENOMIC DNA]</scope>
    <source>
        <strain evidence="1 2">ATCC 29174</strain>
    </source>
</reference>
<dbReference type="HOGENOM" id="CLU_2551550_0_0_9"/>
<organism evidence="1 2">
    <name type="scientific">Blautia obeum ATCC 29174</name>
    <dbReference type="NCBI Taxonomy" id="411459"/>
    <lineage>
        <taxon>Bacteria</taxon>
        <taxon>Bacillati</taxon>
        <taxon>Bacillota</taxon>
        <taxon>Clostridia</taxon>
        <taxon>Lachnospirales</taxon>
        <taxon>Lachnospiraceae</taxon>
        <taxon>Blautia</taxon>
    </lineage>
</organism>
<reference evidence="1 2" key="1">
    <citation type="submission" date="2007-03" db="EMBL/GenBank/DDBJ databases">
        <authorList>
            <person name="Fulton L."/>
            <person name="Clifton S."/>
            <person name="Fulton B."/>
            <person name="Xu J."/>
            <person name="Minx P."/>
            <person name="Pepin K.H."/>
            <person name="Johnson M."/>
            <person name="Thiruvilangam P."/>
            <person name="Bhonagiri V."/>
            <person name="Nash W.E."/>
            <person name="Mardis E.R."/>
            <person name="Wilson R.K."/>
        </authorList>
    </citation>
    <scope>NUCLEOTIDE SEQUENCE [LARGE SCALE GENOMIC DNA]</scope>
    <source>
        <strain evidence="1 2">ATCC 29174</strain>
    </source>
</reference>
<dbReference type="Proteomes" id="UP000006002">
    <property type="component" value="Unassembled WGS sequence"/>
</dbReference>
<gene>
    <name evidence="1" type="ORF">RUMOBE_01125</name>
</gene>
<evidence type="ECO:0000313" key="2">
    <source>
        <dbReference type="Proteomes" id="UP000006002"/>
    </source>
</evidence>
<protein>
    <submittedName>
        <fullName evidence="1">Uncharacterized protein</fullName>
    </submittedName>
</protein>